<dbReference type="RefSeq" id="WP_237464516.1">
    <property type="nucleotide sequence ID" value="NZ_CAKLDI010000001.1"/>
</dbReference>
<keyword evidence="1 6" id="KW-0963">Cytoplasm</keyword>
<dbReference type="CDD" id="cd02440">
    <property type="entry name" value="AdoMet_MTases"/>
    <property type="match status" value="1"/>
</dbReference>
<gene>
    <name evidence="6 9" type="primary">rsmC</name>
    <name evidence="9" type="ORF">VST7929_00414</name>
</gene>
<comment type="similarity">
    <text evidence="6">Belongs to the methyltransferase superfamily. RsmC family.</text>
</comment>
<dbReference type="InterPro" id="IPR046977">
    <property type="entry name" value="RsmC/RlmG"/>
</dbReference>
<keyword evidence="4 6" id="KW-0808">Transferase</keyword>
<dbReference type="PROSITE" id="PS00092">
    <property type="entry name" value="N6_MTASE"/>
    <property type="match status" value="1"/>
</dbReference>
<protein>
    <recommendedName>
        <fullName evidence="6">Ribosomal RNA small subunit methyltransferase C</fullName>
        <ecNumber evidence="6">2.1.1.172</ecNumber>
    </recommendedName>
    <alternativeName>
        <fullName evidence="6">16S rRNA m2G1207 methyltransferase</fullName>
    </alternativeName>
    <alternativeName>
        <fullName evidence="6">rRNA (guanine-N(2)-)-methyltransferase RsmC</fullName>
    </alternativeName>
</protein>
<dbReference type="HAMAP" id="MF_01862">
    <property type="entry name" value="16SrRNA_methyltr_C"/>
    <property type="match status" value="1"/>
</dbReference>
<evidence type="ECO:0000256" key="6">
    <source>
        <dbReference type="HAMAP-Rule" id="MF_01862"/>
    </source>
</evidence>
<keyword evidence="2 6" id="KW-0698">rRNA processing</keyword>
<comment type="catalytic activity">
    <reaction evidence="6">
        <text>guanosine(1207) in 16S rRNA + S-adenosyl-L-methionine = N(2)-methylguanosine(1207) in 16S rRNA + S-adenosyl-L-homocysteine + H(+)</text>
        <dbReference type="Rhea" id="RHEA:42736"/>
        <dbReference type="Rhea" id="RHEA-COMP:10213"/>
        <dbReference type="Rhea" id="RHEA-COMP:10214"/>
        <dbReference type="ChEBI" id="CHEBI:15378"/>
        <dbReference type="ChEBI" id="CHEBI:57856"/>
        <dbReference type="ChEBI" id="CHEBI:59789"/>
        <dbReference type="ChEBI" id="CHEBI:74269"/>
        <dbReference type="ChEBI" id="CHEBI:74481"/>
        <dbReference type="EC" id="2.1.1.172"/>
    </reaction>
</comment>
<comment type="subcellular location">
    <subcellularLocation>
        <location evidence="6">Cytoplasm</location>
    </subcellularLocation>
</comment>
<sequence length="347" mass="38134">MSAFIPASEILERQLAYVADQHLLIAGEFSDDFALTLAQHSLSVSVFCTHFGHYQRLSQYPSLQCFFGTRIPAEIKPTQVILYWPKAKAEAEMLFAMLMHHCGAGTEVIVVGENRSGVKSAEKMFAPYGKLTKFDSARRCSFYFGLCEQAPTEFNLNDWFKQYTVTLGEQQISVQSLPGVFSHGSLDVGTALLLNHLPNLQGRILDFGCGAGVIATLMKQRYPTIDLVAADVSAWAVASTQATLAANGLEGDVRATDVYSTFDKNTDAEKFDAIISNPPFHAGLKTFYRASEQLIEQAPKYLTAQGQLLIVANSFLQYPPVYQASFGQCTTVAEGKGFRVYSNLSAE</sequence>
<dbReference type="InterPro" id="IPR029063">
    <property type="entry name" value="SAM-dependent_MTases_sf"/>
</dbReference>
<evidence type="ECO:0000256" key="1">
    <source>
        <dbReference type="ARBA" id="ARBA00022490"/>
    </source>
</evidence>
<evidence type="ECO:0000256" key="3">
    <source>
        <dbReference type="ARBA" id="ARBA00022603"/>
    </source>
</evidence>
<keyword evidence="10" id="KW-1185">Reference proteome</keyword>
<dbReference type="InterPro" id="IPR013675">
    <property type="entry name" value="Mtase_sm_N"/>
</dbReference>
<proteinExistence type="inferred from homology"/>
<evidence type="ECO:0000259" key="7">
    <source>
        <dbReference type="Pfam" id="PF05175"/>
    </source>
</evidence>
<dbReference type="Pfam" id="PF08468">
    <property type="entry name" value="MTS_N"/>
    <property type="match status" value="1"/>
</dbReference>
<dbReference type="InterPro" id="IPR002052">
    <property type="entry name" value="DNA_methylase_N6_adenine_CS"/>
</dbReference>
<dbReference type="NCBIfam" id="NF007023">
    <property type="entry name" value="PRK09489.1"/>
    <property type="match status" value="1"/>
</dbReference>
<name>A0ABN8DQ47_9VIBR</name>
<dbReference type="InterPro" id="IPR023543">
    <property type="entry name" value="rRNA_ssu_MeTfrase_C"/>
</dbReference>
<evidence type="ECO:0000256" key="5">
    <source>
        <dbReference type="ARBA" id="ARBA00022691"/>
    </source>
</evidence>
<keyword evidence="5 6" id="KW-0949">S-adenosyl-L-methionine</keyword>
<evidence type="ECO:0000313" key="9">
    <source>
        <dbReference type="EMBL" id="CAH0532583.1"/>
    </source>
</evidence>
<keyword evidence="3 6" id="KW-0489">Methyltransferase</keyword>
<dbReference type="GO" id="GO:0052914">
    <property type="term" value="F:16S rRNA (guanine(1207)-N(2))-methyltransferase activity"/>
    <property type="evidence" value="ECO:0007669"/>
    <property type="project" value="UniProtKB-EC"/>
</dbReference>
<accession>A0ABN8DQ47</accession>
<comment type="subunit">
    <text evidence="6">Monomer.</text>
</comment>
<dbReference type="Pfam" id="PF05175">
    <property type="entry name" value="MTS"/>
    <property type="match status" value="1"/>
</dbReference>
<evidence type="ECO:0000256" key="4">
    <source>
        <dbReference type="ARBA" id="ARBA00022679"/>
    </source>
</evidence>
<organism evidence="9 10">
    <name type="scientific">Vibrio stylophorae</name>
    <dbReference type="NCBI Taxonomy" id="659351"/>
    <lineage>
        <taxon>Bacteria</taxon>
        <taxon>Pseudomonadati</taxon>
        <taxon>Pseudomonadota</taxon>
        <taxon>Gammaproteobacteria</taxon>
        <taxon>Vibrionales</taxon>
        <taxon>Vibrionaceae</taxon>
        <taxon>Vibrio</taxon>
    </lineage>
</organism>
<evidence type="ECO:0000313" key="10">
    <source>
        <dbReference type="Proteomes" id="UP000838672"/>
    </source>
</evidence>
<dbReference type="InterPro" id="IPR007848">
    <property type="entry name" value="Small_mtfrase_dom"/>
</dbReference>
<dbReference type="Gene3D" id="3.40.50.150">
    <property type="entry name" value="Vaccinia Virus protein VP39"/>
    <property type="match status" value="2"/>
</dbReference>
<reference evidence="9" key="1">
    <citation type="submission" date="2021-11" db="EMBL/GenBank/DDBJ databases">
        <authorList>
            <person name="Rodrigo-Torres L."/>
            <person name="Arahal R. D."/>
            <person name="Lucena T."/>
        </authorList>
    </citation>
    <scope>NUCLEOTIDE SEQUENCE</scope>
    <source>
        <strain evidence="9">CECT 7929</strain>
    </source>
</reference>
<dbReference type="PANTHER" id="PTHR47816:SF4">
    <property type="entry name" value="RIBOSOMAL RNA SMALL SUBUNIT METHYLTRANSFERASE C"/>
    <property type="match status" value="1"/>
</dbReference>
<dbReference type="EMBL" id="CAKLDI010000001">
    <property type="protein sequence ID" value="CAH0532583.1"/>
    <property type="molecule type" value="Genomic_DNA"/>
</dbReference>
<dbReference type="EC" id="2.1.1.172" evidence="6"/>
<dbReference type="SUPFAM" id="SSF53335">
    <property type="entry name" value="S-adenosyl-L-methionine-dependent methyltransferases"/>
    <property type="match status" value="1"/>
</dbReference>
<dbReference type="Proteomes" id="UP000838672">
    <property type="component" value="Unassembled WGS sequence"/>
</dbReference>
<feature type="domain" description="Methyltransferase small" evidence="7">
    <location>
        <begin position="172"/>
        <end position="342"/>
    </location>
</feature>
<comment type="function">
    <text evidence="6">Specifically methylates the guanine in position 1207 of 16S rRNA in the 30S particle.</text>
</comment>
<feature type="domain" description="Methyltransferase small N-terminal" evidence="8">
    <location>
        <begin position="8"/>
        <end position="163"/>
    </location>
</feature>
<comment type="caution">
    <text evidence="9">The sequence shown here is derived from an EMBL/GenBank/DDBJ whole genome shotgun (WGS) entry which is preliminary data.</text>
</comment>
<evidence type="ECO:0000256" key="2">
    <source>
        <dbReference type="ARBA" id="ARBA00022552"/>
    </source>
</evidence>
<dbReference type="PANTHER" id="PTHR47816">
    <property type="entry name" value="RIBOSOMAL RNA SMALL SUBUNIT METHYLTRANSFERASE C"/>
    <property type="match status" value="1"/>
</dbReference>
<evidence type="ECO:0000259" key="8">
    <source>
        <dbReference type="Pfam" id="PF08468"/>
    </source>
</evidence>